<keyword evidence="1" id="KW-0812">Transmembrane</keyword>
<gene>
    <name evidence="2" type="ORF">SCFA_3730005</name>
</gene>
<evidence type="ECO:0000256" key="1">
    <source>
        <dbReference type="SAM" id="Phobius"/>
    </source>
</evidence>
<dbReference type="AlphaFoldDB" id="A0A485M6D7"/>
<keyword evidence="1" id="KW-1133">Transmembrane helix</keyword>
<name>A0A485M6D7_9ZZZZ</name>
<feature type="transmembrane region" description="Helical" evidence="1">
    <location>
        <begin position="77"/>
        <end position="97"/>
    </location>
</feature>
<organism evidence="2">
    <name type="scientific">anaerobic digester metagenome</name>
    <dbReference type="NCBI Taxonomy" id="1263854"/>
    <lineage>
        <taxon>unclassified sequences</taxon>
        <taxon>metagenomes</taxon>
        <taxon>ecological metagenomes</taxon>
    </lineage>
</organism>
<evidence type="ECO:0000313" key="2">
    <source>
        <dbReference type="EMBL" id="VFU17802.1"/>
    </source>
</evidence>
<feature type="transmembrane region" description="Helical" evidence="1">
    <location>
        <begin position="13"/>
        <end position="31"/>
    </location>
</feature>
<protein>
    <submittedName>
        <fullName evidence="2">Uncharacterized protein</fullName>
    </submittedName>
</protein>
<sequence>MGKVPVEVIYMDIFLYLTITIVVVTGVDLFAKFKLGKSSLGYMALKVQRYIAYLICSAATILFVVSIFAGLEVSQSILTFFGVPYFTAWVYYLTAVFRRLKAERIRRL</sequence>
<reference evidence="2" key="1">
    <citation type="submission" date="2019-03" db="EMBL/GenBank/DDBJ databases">
        <authorList>
            <person name="Hao L."/>
        </authorList>
    </citation>
    <scope>NUCLEOTIDE SEQUENCE</scope>
</reference>
<proteinExistence type="predicted"/>
<keyword evidence="1" id="KW-0472">Membrane</keyword>
<feature type="transmembrane region" description="Helical" evidence="1">
    <location>
        <begin position="51"/>
        <end position="71"/>
    </location>
</feature>
<accession>A0A485M6D7</accession>
<dbReference type="EMBL" id="CAADRN010000305">
    <property type="protein sequence ID" value="VFU17802.1"/>
    <property type="molecule type" value="Genomic_DNA"/>
</dbReference>